<dbReference type="GO" id="GO:0004060">
    <property type="term" value="F:arylamine N-acetyltransferase activity"/>
    <property type="evidence" value="ECO:0007669"/>
    <property type="project" value="UniProtKB-EC"/>
</dbReference>
<dbReference type="PANTHER" id="PTHR11786:SF3">
    <property type="entry name" value="ARYLAMINE N-ACETYLTRANSFERASE"/>
    <property type="match status" value="1"/>
</dbReference>
<dbReference type="Gene3D" id="3.30.2140.20">
    <property type="match status" value="1"/>
</dbReference>
<keyword evidence="4" id="KW-0808">Transferase</keyword>
<reference evidence="5" key="3">
    <citation type="submission" date="2025-09" db="UniProtKB">
        <authorList>
            <consortium name="Ensembl"/>
        </authorList>
    </citation>
    <scope>IDENTIFICATION</scope>
</reference>
<evidence type="ECO:0000256" key="3">
    <source>
        <dbReference type="ARBA" id="ARBA00023315"/>
    </source>
</evidence>
<dbReference type="PRINTS" id="PR01543">
    <property type="entry name" value="ANATRNSFRASE"/>
</dbReference>
<keyword evidence="3 4" id="KW-0012">Acyltransferase</keyword>
<sequence>MLTGPYLSRIGFEGVSEPSLEVLRRIHTCHLMSVPFENLTAHSGGRVELELPLIYDKVVKRRRGGFCYEVNSLLSWLLSQLGFHVTLLSAQVKSAITGCYGPPFDHLVLLLSLEGNQWLCDVGFGARGLLSPLLLDSEEPQNQGHRWYRIRRTTEFHFLEERGQGPDGDWVEMYKFTLEPRCLGDFTEMCQYHQSSPYSLFFCKSLCTVLKPGGQIIYVGHKLITRTFPSEPNGLEESTSRDLEDQELTVILAEKFGIVLSAPLIIKDETVPPPPLTY</sequence>
<organism evidence="5 6">
    <name type="scientific">Gouania willdenowi</name>
    <name type="common">Blunt-snouted clingfish</name>
    <name type="synonym">Lepadogaster willdenowi</name>
    <dbReference type="NCBI Taxonomy" id="441366"/>
    <lineage>
        <taxon>Eukaryota</taxon>
        <taxon>Metazoa</taxon>
        <taxon>Chordata</taxon>
        <taxon>Craniata</taxon>
        <taxon>Vertebrata</taxon>
        <taxon>Euteleostomi</taxon>
        <taxon>Actinopterygii</taxon>
        <taxon>Neopterygii</taxon>
        <taxon>Teleostei</taxon>
        <taxon>Neoteleostei</taxon>
        <taxon>Acanthomorphata</taxon>
        <taxon>Ovalentaria</taxon>
        <taxon>Blenniimorphae</taxon>
        <taxon>Blenniiformes</taxon>
        <taxon>Gobiesocoidei</taxon>
        <taxon>Gobiesocidae</taxon>
        <taxon>Gobiesocinae</taxon>
        <taxon>Gouania</taxon>
    </lineage>
</organism>
<evidence type="ECO:0000313" key="6">
    <source>
        <dbReference type="Proteomes" id="UP000694680"/>
    </source>
</evidence>
<dbReference type="InterPro" id="IPR001447">
    <property type="entry name" value="Arylamine_N-AcTrfase"/>
</dbReference>
<gene>
    <name evidence="5" type="primary">LOC114454067</name>
</gene>
<dbReference type="Ensembl" id="ENSGWIT00000031730.1">
    <property type="protein sequence ID" value="ENSGWIP00000029062.1"/>
    <property type="gene ID" value="ENSGWIG00000015187.1"/>
</dbReference>
<dbReference type="Proteomes" id="UP000694680">
    <property type="component" value="Chromosome 20"/>
</dbReference>
<evidence type="ECO:0000256" key="4">
    <source>
        <dbReference type="RuleBase" id="RU003452"/>
    </source>
</evidence>
<dbReference type="PANTHER" id="PTHR11786">
    <property type="entry name" value="N-HYDROXYARYLAMINE O-ACETYLTRANSFERASE"/>
    <property type="match status" value="1"/>
</dbReference>
<dbReference type="InterPro" id="IPR038765">
    <property type="entry name" value="Papain-like_cys_pep_sf"/>
</dbReference>
<dbReference type="EC" id="2.3.1.5" evidence="2"/>
<name>A0A8C5GED8_GOUWI</name>
<reference evidence="5" key="2">
    <citation type="submission" date="2025-08" db="UniProtKB">
        <authorList>
            <consortium name="Ensembl"/>
        </authorList>
    </citation>
    <scope>IDENTIFICATION</scope>
</reference>
<dbReference type="SUPFAM" id="SSF54001">
    <property type="entry name" value="Cysteine proteinases"/>
    <property type="match status" value="1"/>
</dbReference>
<evidence type="ECO:0000256" key="2">
    <source>
        <dbReference type="ARBA" id="ARBA00012701"/>
    </source>
</evidence>
<keyword evidence="6" id="KW-1185">Reference proteome</keyword>
<accession>A0A8C5GED8</accession>
<evidence type="ECO:0000313" key="5">
    <source>
        <dbReference type="Ensembl" id="ENSGWIP00000029062.1"/>
    </source>
</evidence>
<protein>
    <recommendedName>
        <fullName evidence="2">arylamine N-acetyltransferase</fullName>
        <ecNumber evidence="2">2.3.1.5</ecNumber>
    </recommendedName>
</protein>
<dbReference type="AlphaFoldDB" id="A0A8C5GED8"/>
<dbReference type="Pfam" id="PF00797">
    <property type="entry name" value="Acetyltransf_2"/>
    <property type="match status" value="1"/>
</dbReference>
<dbReference type="InterPro" id="IPR053710">
    <property type="entry name" value="Arylamine_NAT_domain_sf"/>
</dbReference>
<reference evidence="5" key="1">
    <citation type="submission" date="2020-06" db="EMBL/GenBank/DDBJ databases">
        <authorList>
            <consortium name="Wellcome Sanger Institute Data Sharing"/>
        </authorList>
    </citation>
    <scope>NUCLEOTIDE SEQUENCE [LARGE SCALE GENOMIC DNA]</scope>
</reference>
<evidence type="ECO:0000256" key="1">
    <source>
        <dbReference type="ARBA" id="ARBA00006547"/>
    </source>
</evidence>
<comment type="similarity">
    <text evidence="1 4">Belongs to the arylamine N-acetyltransferase family.</text>
</comment>
<proteinExistence type="inferred from homology"/>